<accession>A0A6M5Z335</accession>
<evidence type="ECO:0000313" key="2">
    <source>
        <dbReference type="EMBL" id="QJX00828.1"/>
    </source>
</evidence>
<evidence type="ECO:0000313" key="3">
    <source>
        <dbReference type="Proteomes" id="UP000503447"/>
    </source>
</evidence>
<evidence type="ECO:0000256" key="1">
    <source>
        <dbReference type="SAM" id="MobiDB-lite"/>
    </source>
</evidence>
<organism evidence="2 3">
    <name type="scientific">Frigoriglobus tundricola</name>
    <dbReference type="NCBI Taxonomy" id="2774151"/>
    <lineage>
        <taxon>Bacteria</taxon>
        <taxon>Pseudomonadati</taxon>
        <taxon>Planctomycetota</taxon>
        <taxon>Planctomycetia</taxon>
        <taxon>Gemmatales</taxon>
        <taxon>Gemmataceae</taxon>
        <taxon>Frigoriglobus</taxon>
    </lineage>
</organism>
<protein>
    <submittedName>
        <fullName evidence="2">Uncharacterized protein</fullName>
    </submittedName>
</protein>
<feature type="compositionally biased region" description="Basic and acidic residues" evidence="1">
    <location>
        <begin position="1"/>
        <end position="10"/>
    </location>
</feature>
<name>A0A6M5Z335_9BACT</name>
<dbReference type="KEGG" id="ftj:FTUN_8466"/>
<dbReference type="EMBL" id="CP053452">
    <property type="protein sequence ID" value="QJX00828.1"/>
    <property type="molecule type" value="Genomic_DNA"/>
</dbReference>
<feature type="compositionally biased region" description="Basic residues" evidence="1">
    <location>
        <begin position="34"/>
        <end position="48"/>
    </location>
</feature>
<reference evidence="3" key="1">
    <citation type="submission" date="2020-05" db="EMBL/GenBank/DDBJ databases">
        <title>Frigoriglobus tundricola gen. nov., sp. nov., a psychrotolerant cellulolytic planctomycete of the family Gemmataceae with two divergent copies of 16S rRNA gene.</title>
        <authorList>
            <person name="Kulichevskaya I.S."/>
            <person name="Ivanova A.A."/>
            <person name="Naumoff D.G."/>
            <person name="Beletsky A.V."/>
            <person name="Rijpstra W.I.C."/>
            <person name="Sinninghe Damste J.S."/>
            <person name="Mardanov A.V."/>
            <person name="Ravin N.V."/>
            <person name="Dedysh S.N."/>
        </authorList>
    </citation>
    <scope>NUCLEOTIDE SEQUENCE [LARGE SCALE GENOMIC DNA]</scope>
    <source>
        <strain evidence="3">PL17</strain>
    </source>
</reference>
<feature type="compositionally biased region" description="Basic and acidic residues" evidence="1">
    <location>
        <begin position="58"/>
        <end position="70"/>
    </location>
</feature>
<dbReference type="Proteomes" id="UP000503447">
    <property type="component" value="Chromosome"/>
</dbReference>
<dbReference type="AlphaFoldDB" id="A0A6M5Z335"/>
<keyword evidence="3" id="KW-1185">Reference proteome</keyword>
<proteinExistence type="predicted"/>
<sequence>MPTPARDRSVGRSRVRWPRCSSSMHARHETLSRVHGRSPGRSVRRTCPSKRSGMNPSDRSKQEVAPHRVPEAMGRSRRPQGAGRCRPRGASWCTRLGVHAAPGRPESRAAVAPGAVLCHRHFEENDRAVGDVPSASGVGAFPPYGHAASRSREVFGAQHGWSNANTSGVHAGVLNGWCGNAKTALAGLFGNNWPCAFGAFRVRREVSKKGHFFLARSRPVAILPSLNGGW</sequence>
<gene>
    <name evidence="2" type="ORF">FTUN_8466</name>
</gene>
<feature type="region of interest" description="Disordered" evidence="1">
    <location>
        <begin position="1"/>
        <end position="89"/>
    </location>
</feature>